<reference evidence="2" key="1">
    <citation type="journal article" date="2021" name="Microb. Physiol.">
        <title>Proteogenomic Insights into the Physiology of Marine, Sulfate-Reducing, Filamentous Desulfonema limicola and Desulfonema magnum.</title>
        <authorList>
            <person name="Schnaars V."/>
            <person name="Wohlbrand L."/>
            <person name="Scheve S."/>
            <person name="Hinrichs C."/>
            <person name="Reinhardt R."/>
            <person name="Rabus R."/>
        </authorList>
    </citation>
    <scope>NUCLEOTIDE SEQUENCE</scope>
    <source>
        <strain evidence="2">4be13</strain>
    </source>
</reference>
<dbReference type="KEGG" id="dmm:dnm_066970"/>
<dbReference type="EMBL" id="CP061800">
    <property type="protein sequence ID" value="QTA90636.1"/>
    <property type="molecule type" value="Genomic_DNA"/>
</dbReference>
<protein>
    <submittedName>
        <fullName evidence="2">Uncharacterized protein</fullName>
    </submittedName>
</protein>
<dbReference type="Proteomes" id="UP000663722">
    <property type="component" value="Chromosome"/>
</dbReference>
<evidence type="ECO:0000313" key="3">
    <source>
        <dbReference type="Proteomes" id="UP000663722"/>
    </source>
</evidence>
<keyword evidence="1" id="KW-1133">Transmembrane helix</keyword>
<evidence type="ECO:0000256" key="1">
    <source>
        <dbReference type="SAM" id="Phobius"/>
    </source>
</evidence>
<keyword evidence="3" id="KW-1185">Reference proteome</keyword>
<dbReference type="AlphaFoldDB" id="A0A975BS43"/>
<keyword evidence="1" id="KW-0812">Transmembrane</keyword>
<evidence type="ECO:0000313" key="2">
    <source>
        <dbReference type="EMBL" id="QTA90636.1"/>
    </source>
</evidence>
<organism evidence="2 3">
    <name type="scientific">Desulfonema magnum</name>
    <dbReference type="NCBI Taxonomy" id="45655"/>
    <lineage>
        <taxon>Bacteria</taxon>
        <taxon>Pseudomonadati</taxon>
        <taxon>Thermodesulfobacteriota</taxon>
        <taxon>Desulfobacteria</taxon>
        <taxon>Desulfobacterales</taxon>
        <taxon>Desulfococcaceae</taxon>
        <taxon>Desulfonema</taxon>
    </lineage>
</organism>
<accession>A0A975BS43</accession>
<proteinExistence type="predicted"/>
<feature type="transmembrane region" description="Helical" evidence="1">
    <location>
        <begin position="26"/>
        <end position="48"/>
    </location>
</feature>
<keyword evidence="1" id="KW-0472">Membrane</keyword>
<name>A0A975BS43_9BACT</name>
<gene>
    <name evidence="2" type="ORF">dnm_066970</name>
</gene>
<sequence length="59" mass="6875">MNEIQCPDNRGTERDSSLPLQDYPKIIANTICLIFLFSFRLYGLLFIVRTIILRIQGFP</sequence>